<sequence>MNTRFTLHRWWAIVVKEFIQMRRDRLTFGMIIGIPLLQLTLFGFAINSDPKSLPTAILQADHSPHARTLLNAIRYSGYFQVVSTPETEAELATLLRQGEIQFALIIPPNFSRDLVRGERPVVLLQADATDPAATSNALAALTAIVQTSLDRDFQGALGFLHSQSPAVELRTHRLYNPEGITQYNIVPGLMGVVLTMTMVMITALAITRERERGTMENLLAMPVRPLEVMMGKIVPYIMIGYIQVALILLAARLLFNVPMLGSIWLLLIVSMIFIAANLAVGITYSTIARNQLQAMQMAFFFFLPSLLLSGFMFPFRGMPNWAQIIGECLPLTHFLRLVRGILLKGNGIADSIPHLIPIVIFTLVVIMIGTLKYRETLD</sequence>
<evidence type="ECO:0000256" key="8">
    <source>
        <dbReference type="SAM" id="Phobius"/>
    </source>
</evidence>
<feature type="transmembrane region" description="Helical" evidence="8">
    <location>
        <begin position="233"/>
        <end position="255"/>
    </location>
</feature>
<keyword evidence="4" id="KW-1003">Cell membrane</keyword>
<dbReference type="AlphaFoldDB" id="A0A2N9YC73"/>
<evidence type="ECO:0000256" key="4">
    <source>
        <dbReference type="ARBA" id="ARBA00022475"/>
    </source>
</evidence>
<evidence type="ECO:0000313" key="10">
    <source>
        <dbReference type="EMBL" id="AUI68014.1"/>
    </source>
</evidence>
<feature type="domain" description="ABC transmembrane type-2" evidence="9">
    <location>
        <begin position="138"/>
        <end position="376"/>
    </location>
</feature>
<reference evidence="11" key="1">
    <citation type="submission" date="2016-12" db="EMBL/GenBank/DDBJ databases">
        <title>Complete Genome Sequence of Beggiatoa leptomitiformis D-401.</title>
        <authorList>
            <person name="Fomenkov A."/>
            <person name="Vincze T."/>
            <person name="Grabovich M."/>
            <person name="Anton B.P."/>
            <person name="Dubinina G."/>
            <person name="Orlova M."/>
            <person name="Belousova E."/>
            <person name="Roberts R.J."/>
        </authorList>
    </citation>
    <scope>NUCLEOTIDE SEQUENCE [LARGE SCALE GENOMIC DNA]</scope>
    <source>
        <strain evidence="11">D-401</strain>
    </source>
</reference>
<keyword evidence="7 8" id="KW-0472">Membrane</keyword>
<dbReference type="KEGG" id="blep:AL038_01645"/>
<keyword evidence="6 8" id="KW-1133">Transmembrane helix</keyword>
<feature type="transmembrane region" description="Helical" evidence="8">
    <location>
        <begin position="297"/>
        <end position="315"/>
    </location>
</feature>
<proteinExistence type="inferred from homology"/>
<keyword evidence="11" id="KW-1185">Reference proteome</keyword>
<evidence type="ECO:0000256" key="1">
    <source>
        <dbReference type="ARBA" id="ARBA00004651"/>
    </source>
</evidence>
<dbReference type="InterPro" id="IPR013525">
    <property type="entry name" value="ABC2_TM"/>
</dbReference>
<dbReference type="PANTHER" id="PTHR30294">
    <property type="entry name" value="MEMBRANE COMPONENT OF ABC TRANSPORTER YHHJ-RELATED"/>
    <property type="match status" value="1"/>
</dbReference>
<comment type="similarity">
    <text evidence="2">Belongs to the ABC-2 integral membrane protein family.</text>
</comment>
<dbReference type="RefSeq" id="WP_062148059.1">
    <property type="nucleotide sequence ID" value="NZ_CP012373.2"/>
</dbReference>
<dbReference type="Gene3D" id="3.40.1710.10">
    <property type="entry name" value="abc type-2 transporter like domain"/>
    <property type="match status" value="1"/>
</dbReference>
<dbReference type="GO" id="GO:0140359">
    <property type="term" value="F:ABC-type transporter activity"/>
    <property type="evidence" value="ECO:0007669"/>
    <property type="project" value="InterPro"/>
</dbReference>
<accession>A0A2N9YC73</accession>
<dbReference type="InterPro" id="IPR047817">
    <property type="entry name" value="ABC2_TM_bact-type"/>
</dbReference>
<dbReference type="STRING" id="288004.AL038_01645"/>
<name>A0A2N9YC73_9GAMM</name>
<dbReference type="Pfam" id="PF12698">
    <property type="entry name" value="ABC2_membrane_3"/>
    <property type="match status" value="1"/>
</dbReference>
<feature type="transmembrane region" description="Helical" evidence="8">
    <location>
        <begin position="185"/>
        <end position="206"/>
    </location>
</feature>
<dbReference type="InterPro" id="IPR051449">
    <property type="entry name" value="ABC-2_transporter_component"/>
</dbReference>
<evidence type="ECO:0000256" key="3">
    <source>
        <dbReference type="ARBA" id="ARBA00022448"/>
    </source>
</evidence>
<organism evidence="10 11">
    <name type="scientific">Beggiatoa leptomitoformis</name>
    <dbReference type="NCBI Taxonomy" id="288004"/>
    <lineage>
        <taxon>Bacteria</taxon>
        <taxon>Pseudomonadati</taxon>
        <taxon>Pseudomonadota</taxon>
        <taxon>Gammaproteobacteria</taxon>
        <taxon>Thiotrichales</taxon>
        <taxon>Thiotrichaceae</taxon>
        <taxon>Beggiatoa</taxon>
    </lineage>
</organism>
<evidence type="ECO:0000256" key="6">
    <source>
        <dbReference type="ARBA" id="ARBA00022989"/>
    </source>
</evidence>
<dbReference type="OrthoDB" id="9808686at2"/>
<keyword evidence="5 8" id="KW-0812">Transmembrane</keyword>
<feature type="transmembrane region" description="Helical" evidence="8">
    <location>
        <begin position="261"/>
        <end position="285"/>
    </location>
</feature>
<feature type="transmembrane region" description="Helical" evidence="8">
    <location>
        <begin position="354"/>
        <end position="373"/>
    </location>
</feature>
<evidence type="ECO:0000259" key="9">
    <source>
        <dbReference type="PROSITE" id="PS51012"/>
    </source>
</evidence>
<gene>
    <name evidence="10" type="ORF">BLE401_04390</name>
</gene>
<dbReference type="PANTHER" id="PTHR30294:SF29">
    <property type="entry name" value="MULTIDRUG ABC TRANSPORTER PERMEASE YBHS-RELATED"/>
    <property type="match status" value="1"/>
</dbReference>
<comment type="subcellular location">
    <subcellularLocation>
        <location evidence="1">Cell membrane</location>
        <topology evidence="1">Multi-pass membrane protein</topology>
    </subcellularLocation>
</comment>
<evidence type="ECO:0000256" key="7">
    <source>
        <dbReference type="ARBA" id="ARBA00023136"/>
    </source>
</evidence>
<dbReference type="EMBL" id="CP018889">
    <property type="protein sequence ID" value="AUI68014.1"/>
    <property type="molecule type" value="Genomic_DNA"/>
</dbReference>
<feature type="transmembrane region" description="Helical" evidence="8">
    <location>
        <begin position="26"/>
        <end position="46"/>
    </location>
</feature>
<evidence type="ECO:0000256" key="2">
    <source>
        <dbReference type="ARBA" id="ARBA00007783"/>
    </source>
</evidence>
<evidence type="ECO:0000256" key="5">
    <source>
        <dbReference type="ARBA" id="ARBA00022692"/>
    </source>
</evidence>
<dbReference type="GO" id="GO:0005886">
    <property type="term" value="C:plasma membrane"/>
    <property type="evidence" value="ECO:0007669"/>
    <property type="project" value="UniProtKB-SubCell"/>
</dbReference>
<keyword evidence="3" id="KW-0813">Transport</keyword>
<dbReference type="PROSITE" id="PS51012">
    <property type="entry name" value="ABC_TM2"/>
    <property type="match status" value="1"/>
</dbReference>
<dbReference type="Proteomes" id="UP000234271">
    <property type="component" value="Chromosome"/>
</dbReference>
<protein>
    <submittedName>
        <fullName evidence="10">ABC transporter permease</fullName>
    </submittedName>
</protein>
<evidence type="ECO:0000313" key="11">
    <source>
        <dbReference type="Proteomes" id="UP000234271"/>
    </source>
</evidence>